<dbReference type="Proteomes" id="UP000253782">
    <property type="component" value="Unassembled WGS sequence"/>
</dbReference>
<feature type="repeat" description="TPR" evidence="1">
    <location>
        <begin position="274"/>
        <end position="307"/>
    </location>
</feature>
<keyword evidence="1" id="KW-0802">TPR repeat</keyword>
<proteinExistence type="predicted"/>
<accession>A0A369UNW1</accession>
<dbReference type="InterPro" id="IPR011990">
    <property type="entry name" value="TPR-like_helical_dom_sf"/>
</dbReference>
<evidence type="ECO:0000313" key="4">
    <source>
        <dbReference type="Proteomes" id="UP000253782"/>
    </source>
</evidence>
<dbReference type="OrthoDB" id="266279at2"/>
<gene>
    <name evidence="3" type="ORF">DVJ77_07965</name>
</gene>
<dbReference type="SMART" id="SM00028">
    <property type="entry name" value="TPR"/>
    <property type="match status" value="3"/>
</dbReference>
<feature type="signal peptide" evidence="2">
    <location>
        <begin position="1"/>
        <end position="23"/>
    </location>
</feature>
<feature type="chain" id="PRO_5016620638" evidence="2">
    <location>
        <begin position="24"/>
        <end position="396"/>
    </location>
</feature>
<evidence type="ECO:0000256" key="2">
    <source>
        <dbReference type="SAM" id="SignalP"/>
    </source>
</evidence>
<evidence type="ECO:0000256" key="1">
    <source>
        <dbReference type="PROSITE-ProRule" id="PRU00339"/>
    </source>
</evidence>
<comment type="caution">
    <text evidence="3">The sequence shown here is derived from an EMBL/GenBank/DDBJ whole genome shotgun (WGS) entry which is preliminary data.</text>
</comment>
<dbReference type="EMBL" id="QQAH01000006">
    <property type="protein sequence ID" value="RDD82336.1"/>
    <property type="molecule type" value="Genomic_DNA"/>
</dbReference>
<keyword evidence="2" id="KW-0732">Signal</keyword>
<reference evidence="3 4" key="1">
    <citation type="submission" date="2018-07" db="EMBL/GenBank/DDBJ databases">
        <title>Dyella tabacisoli L4-6T, whole genome shotgun sequence.</title>
        <authorList>
            <person name="Zhou X.-K."/>
            <person name="Li W.-J."/>
            <person name="Duan Y.-Q."/>
        </authorList>
    </citation>
    <scope>NUCLEOTIDE SEQUENCE [LARGE SCALE GENOMIC DNA]</scope>
    <source>
        <strain evidence="3 4">L4-6</strain>
    </source>
</reference>
<feature type="repeat" description="TPR" evidence="1">
    <location>
        <begin position="348"/>
        <end position="381"/>
    </location>
</feature>
<name>A0A369UNW1_9GAMM</name>
<dbReference type="InterPro" id="IPR019734">
    <property type="entry name" value="TPR_rpt"/>
</dbReference>
<evidence type="ECO:0000313" key="3">
    <source>
        <dbReference type="EMBL" id="RDD82336.1"/>
    </source>
</evidence>
<organism evidence="3 4">
    <name type="scientific">Dyella tabacisoli</name>
    <dbReference type="NCBI Taxonomy" id="2282381"/>
    <lineage>
        <taxon>Bacteria</taxon>
        <taxon>Pseudomonadati</taxon>
        <taxon>Pseudomonadota</taxon>
        <taxon>Gammaproteobacteria</taxon>
        <taxon>Lysobacterales</taxon>
        <taxon>Rhodanobacteraceae</taxon>
        <taxon>Dyella</taxon>
    </lineage>
</organism>
<keyword evidence="4" id="KW-1185">Reference proteome</keyword>
<protein>
    <submittedName>
        <fullName evidence="3">Uncharacterized protein</fullName>
    </submittedName>
</protein>
<dbReference type="Gene3D" id="1.25.40.10">
    <property type="entry name" value="Tetratricopeptide repeat domain"/>
    <property type="match status" value="1"/>
</dbReference>
<dbReference type="PROSITE" id="PS50005">
    <property type="entry name" value="TPR"/>
    <property type="match status" value="2"/>
</dbReference>
<dbReference type="RefSeq" id="WP_114844956.1">
    <property type="nucleotide sequence ID" value="NZ_JBHSPE010000008.1"/>
</dbReference>
<dbReference type="AlphaFoldDB" id="A0A369UNW1"/>
<dbReference type="SUPFAM" id="SSF48452">
    <property type="entry name" value="TPR-like"/>
    <property type="match status" value="1"/>
</dbReference>
<sequence>MFRSPVLPVVALLCAFGTPAVYAEQLSVQVLSATVKDQKIESANVIVQKNGARSVQTTTDVQGHAGLVSEFADDANALIIVKKPGYSDLVAKCPCAGMTYALSPVMQSLDGMRIVLTWGAKPSDLDSHLVYPGGNIYFGKKVGPDANLDVDNTQSYGPETITVERKHAGQTYVYAVHDYSDRGRQFTTALSNSQAKIHVYVGESLVRTYYVPTGKQGNLWTVFRITGEGEFQDINTLSGVTVDDPADVLGQIDHYSDEHTMVVAANQVIDEASARTLNAQGERAYHAGDLNGAIDAVRRAVDADPNYGQAYSNLGLFYQKAGRSAEAIWAARKAIALASGATAATVRASSFYNIGRLYEDAGDLQQALDNYQSAKQSKANPVYDKAIERVRTKQAH</sequence>
<dbReference type="Pfam" id="PF13424">
    <property type="entry name" value="TPR_12"/>
    <property type="match status" value="1"/>
</dbReference>